<comment type="caution">
    <text evidence="1">The sequence shown here is derived from an EMBL/GenBank/DDBJ whole genome shotgun (WGS) entry which is preliminary data.</text>
</comment>
<dbReference type="EMBL" id="WNAJ01000026">
    <property type="protein sequence ID" value="MTR86694.1"/>
    <property type="molecule type" value="Genomic_DNA"/>
</dbReference>
<organism evidence="1 2">
    <name type="scientific">Roseburia intestinalis</name>
    <dbReference type="NCBI Taxonomy" id="166486"/>
    <lineage>
        <taxon>Bacteria</taxon>
        <taxon>Bacillati</taxon>
        <taxon>Bacillota</taxon>
        <taxon>Clostridia</taxon>
        <taxon>Lachnospirales</taxon>
        <taxon>Lachnospiraceae</taxon>
        <taxon>Roseburia</taxon>
    </lineage>
</organism>
<dbReference type="RefSeq" id="WP_334296474.1">
    <property type="nucleotide sequence ID" value="NZ_WNAJ01000026.1"/>
</dbReference>
<reference evidence="1 2" key="1">
    <citation type="journal article" date="2019" name="Nat. Med.">
        <title>A library of human gut bacterial isolates paired with longitudinal multiomics data enables mechanistic microbiome research.</title>
        <authorList>
            <person name="Poyet M."/>
            <person name="Groussin M."/>
            <person name="Gibbons S.M."/>
            <person name="Avila-Pacheco J."/>
            <person name="Jiang X."/>
            <person name="Kearney S.M."/>
            <person name="Perrotta A.R."/>
            <person name="Berdy B."/>
            <person name="Zhao S."/>
            <person name="Lieberman T.D."/>
            <person name="Swanson P.K."/>
            <person name="Smith M."/>
            <person name="Roesemann S."/>
            <person name="Alexander J.E."/>
            <person name="Rich S.A."/>
            <person name="Livny J."/>
            <person name="Vlamakis H."/>
            <person name="Clish C."/>
            <person name="Bullock K."/>
            <person name="Deik A."/>
            <person name="Scott J."/>
            <person name="Pierce K.A."/>
            <person name="Xavier R.J."/>
            <person name="Alm E.J."/>
        </authorList>
    </citation>
    <scope>NUCLEOTIDE SEQUENCE [LARGE SCALE GENOMIC DNA]</scope>
    <source>
        <strain evidence="1 2">BIOML-A1</strain>
    </source>
</reference>
<name>A0A6L6L8R3_9FIRM</name>
<protein>
    <submittedName>
        <fullName evidence="1">Zinc-ribbon domain-containing protein</fullName>
    </submittedName>
</protein>
<evidence type="ECO:0000313" key="2">
    <source>
        <dbReference type="Proteomes" id="UP000478483"/>
    </source>
</evidence>
<accession>A0A6L6L8R3</accession>
<sequence length="60" mass="6717">MKCTNCGNTNISQTANFCIICGKKLKKGCKCWVKKQDNYDCGKDSCPGYGLFLQESKSKR</sequence>
<proteinExistence type="predicted"/>
<gene>
    <name evidence="1" type="ORF">GMD50_16945</name>
</gene>
<dbReference type="AlphaFoldDB" id="A0A6L6L8R3"/>
<evidence type="ECO:0000313" key="1">
    <source>
        <dbReference type="EMBL" id="MTR86694.1"/>
    </source>
</evidence>
<dbReference type="Proteomes" id="UP000478483">
    <property type="component" value="Unassembled WGS sequence"/>
</dbReference>